<evidence type="ECO:0000313" key="2">
    <source>
        <dbReference type="Proteomes" id="UP001152795"/>
    </source>
</evidence>
<reference evidence="1" key="1">
    <citation type="submission" date="2020-04" db="EMBL/GenBank/DDBJ databases">
        <authorList>
            <person name="Alioto T."/>
            <person name="Alioto T."/>
            <person name="Gomez Garrido J."/>
        </authorList>
    </citation>
    <scope>NUCLEOTIDE SEQUENCE</scope>
    <source>
        <strain evidence="1">A484AB</strain>
    </source>
</reference>
<evidence type="ECO:0000313" key="1">
    <source>
        <dbReference type="EMBL" id="CAB3978391.1"/>
    </source>
</evidence>
<dbReference type="EMBL" id="CACRXK020000109">
    <property type="protein sequence ID" value="CAB3978391.1"/>
    <property type="molecule type" value="Genomic_DNA"/>
</dbReference>
<name>A0A6S7FVZ1_PARCT</name>
<dbReference type="GO" id="GO:0042765">
    <property type="term" value="C:GPI-anchor transamidase complex"/>
    <property type="evidence" value="ECO:0007669"/>
    <property type="project" value="InterPro"/>
</dbReference>
<organism evidence="1 2">
    <name type="scientific">Paramuricea clavata</name>
    <name type="common">Red gorgonian</name>
    <name type="synonym">Violescent sea-whip</name>
    <dbReference type="NCBI Taxonomy" id="317549"/>
    <lineage>
        <taxon>Eukaryota</taxon>
        <taxon>Metazoa</taxon>
        <taxon>Cnidaria</taxon>
        <taxon>Anthozoa</taxon>
        <taxon>Octocorallia</taxon>
        <taxon>Malacalcyonacea</taxon>
        <taxon>Plexauridae</taxon>
        <taxon>Paramuricea</taxon>
    </lineage>
</organism>
<dbReference type="Proteomes" id="UP001152795">
    <property type="component" value="Unassembled WGS sequence"/>
</dbReference>
<sequence>MATKLKKLFELVVRHHTKISLLGYIVGVSWFVALVHPLVNNKTYLSENALLPGMVDTRYEYGRAAKLLKAEVENPSETYRGNFPLWLMEKMMAIGLESYQQNFTVQFPKELPILNEQISGTNVYGILRAPRTARMEALVFLVPLKPEKTGPFYEVVLLLSLAELFRYNTYWAKDIIFLVVDQNEIGIQSWLDEYHGIQSKYVKSSRMLGRSGAIQAAINLELDDEHISSMEILVESLNGQLPNLDMVNMVVRLCQSEGVPVALKKLPVRHFNDGWDEYRSSLSTMVSMMFNQASGRPSANHGLFPKYGIEAVTLRGRKNAGTGSVSFSRLGRALEGMFRSLNSLLESFHQSFFFYLLSSTSRYVSIGLYMPPLGCVMIGPILAAISCWISSVEDKERTQKDKQNKNSDKCENDEKDETRSEKTEKKEETNLEEFAFTRIPRYFGKVLRVILAGHFMGLLIFISPYMLRYIEMPPFDLQPSDLVLFVLFGAFLLSSSMPFLLRLTRSLTERDVLLLKSISLVIYTCQVGCLATINFSFGFFLAIFTVPTFLFVHSTQNRIRRLFQVVLVSISSPPFIIFLMTVVYSYFTTETDNYHEVMQNSKTLYSDGILSSLRDSVLIGTWSYPVTMLVILPNWLLFWSIAWM</sequence>
<accession>A0A6S7FVZ1</accession>
<dbReference type="GO" id="GO:0016255">
    <property type="term" value="P:attachment of GPI anchor to protein"/>
    <property type="evidence" value="ECO:0007669"/>
    <property type="project" value="TreeGrafter"/>
</dbReference>
<keyword evidence="2" id="KW-1185">Reference proteome</keyword>
<comment type="caution">
    <text evidence="1">The sequence shown here is derived from an EMBL/GenBank/DDBJ whole genome shotgun (WGS) entry which is preliminary data.</text>
</comment>
<proteinExistence type="predicted"/>
<dbReference type="PANTHER" id="PTHR13304:SF0">
    <property type="entry name" value="GLYCOSYLPHOSPHATIDYLINOSITOL ANCHOR ATTACHMENT 1 PROTEIN"/>
    <property type="match status" value="1"/>
</dbReference>
<gene>
    <name evidence="1" type="ORF">PACLA_8A038500</name>
</gene>
<dbReference type="PIRSF" id="PIRSF036762">
    <property type="entry name" value="GAA1"/>
    <property type="match status" value="1"/>
</dbReference>
<dbReference type="PANTHER" id="PTHR13304">
    <property type="entry name" value="GLYCOSYLPHOSPHATIDYLINOSITOL ANCHOR ATTACHMENT 1 PROTEIN"/>
    <property type="match status" value="1"/>
</dbReference>
<protein>
    <submittedName>
        <fullName evidence="1">Glycosylphosphatidylinositol anchor attachment 1</fullName>
    </submittedName>
</protein>
<dbReference type="InterPro" id="IPR007246">
    <property type="entry name" value="Gaa1"/>
</dbReference>
<dbReference type="OrthoDB" id="445301at2759"/>
<dbReference type="Pfam" id="PF04114">
    <property type="entry name" value="Gaa1"/>
    <property type="match status" value="1"/>
</dbReference>
<dbReference type="AlphaFoldDB" id="A0A6S7FVZ1"/>